<feature type="transmembrane region" description="Helical" evidence="6">
    <location>
        <begin position="135"/>
        <end position="154"/>
    </location>
</feature>
<evidence type="ECO:0000313" key="8">
    <source>
        <dbReference type="EMBL" id="MFD1532434.1"/>
    </source>
</evidence>
<proteinExistence type="inferred from homology"/>
<name>A0ABW4FPB1_9PSEU</name>
<evidence type="ECO:0000259" key="7">
    <source>
        <dbReference type="Pfam" id="PF04138"/>
    </source>
</evidence>
<reference evidence="9" key="1">
    <citation type="journal article" date="2019" name="Int. J. Syst. Evol. Microbiol.">
        <title>The Global Catalogue of Microorganisms (GCM) 10K type strain sequencing project: providing services to taxonomists for standard genome sequencing and annotation.</title>
        <authorList>
            <consortium name="The Broad Institute Genomics Platform"/>
            <consortium name="The Broad Institute Genome Sequencing Center for Infectious Disease"/>
            <person name="Wu L."/>
            <person name="Ma J."/>
        </authorList>
    </citation>
    <scope>NUCLEOTIDE SEQUENCE [LARGE SCALE GENOMIC DNA]</scope>
    <source>
        <strain evidence="9">JCM 12165</strain>
    </source>
</reference>
<feature type="transmembrane region" description="Helical" evidence="6">
    <location>
        <begin position="36"/>
        <end position="57"/>
    </location>
</feature>
<gene>
    <name evidence="8" type="ORF">ACFSCY_23695</name>
</gene>
<keyword evidence="3 6" id="KW-0812">Transmembrane</keyword>
<evidence type="ECO:0000313" key="9">
    <source>
        <dbReference type="Proteomes" id="UP001597145"/>
    </source>
</evidence>
<sequence length="171" mass="18391">MVEVTSASPPVTAPPVEVPPSWRARVRLRHPLLVQLVRYAMVGGLGTLVNALVFLLLRTWLDSVPANLVALVVSTAVSTEANRLFTFGGAAVHHWRVTVQNGVTVLFYAFYSSAVLLMLGWLVDSPTPVQESLVVAAASVLGGICRFLVLRYWVFGADEHDAGAGGLALQR</sequence>
<dbReference type="PANTHER" id="PTHR38459">
    <property type="entry name" value="PROPHAGE BACTOPRENOL-LINKED GLUCOSE TRANSLOCASE HOMOLOG"/>
    <property type="match status" value="1"/>
</dbReference>
<evidence type="ECO:0000256" key="5">
    <source>
        <dbReference type="ARBA" id="ARBA00023136"/>
    </source>
</evidence>
<dbReference type="EMBL" id="JBHUCP010000018">
    <property type="protein sequence ID" value="MFD1532434.1"/>
    <property type="molecule type" value="Genomic_DNA"/>
</dbReference>
<evidence type="ECO:0000256" key="1">
    <source>
        <dbReference type="ARBA" id="ARBA00004141"/>
    </source>
</evidence>
<organism evidence="8 9">
    <name type="scientific">Pseudonocardia aurantiaca</name>
    <dbReference type="NCBI Taxonomy" id="75290"/>
    <lineage>
        <taxon>Bacteria</taxon>
        <taxon>Bacillati</taxon>
        <taxon>Actinomycetota</taxon>
        <taxon>Actinomycetes</taxon>
        <taxon>Pseudonocardiales</taxon>
        <taxon>Pseudonocardiaceae</taxon>
        <taxon>Pseudonocardia</taxon>
    </lineage>
</organism>
<keyword evidence="9" id="KW-1185">Reference proteome</keyword>
<feature type="domain" description="GtrA/DPMS transmembrane" evidence="7">
    <location>
        <begin position="38"/>
        <end position="155"/>
    </location>
</feature>
<protein>
    <submittedName>
        <fullName evidence="8">GtrA family protein</fullName>
    </submittedName>
</protein>
<evidence type="ECO:0000256" key="4">
    <source>
        <dbReference type="ARBA" id="ARBA00022989"/>
    </source>
</evidence>
<dbReference type="PANTHER" id="PTHR38459:SF1">
    <property type="entry name" value="PROPHAGE BACTOPRENOL-LINKED GLUCOSE TRANSLOCASE HOMOLOG"/>
    <property type="match status" value="1"/>
</dbReference>
<keyword evidence="5 6" id="KW-0472">Membrane</keyword>
<comment type="caution">
    <text evidence="8">The sequence shown here is derived from an EMBL/GenBank/DDBJ whole genome shotgun (WGS) entry which is preliminary data.</text>
</comment>
<dbReference type="InterPro" id="IPR007267">
    <property type="entry name" value="GtrA_DPMS_TM"/>
</dbReference>
<feature type="transmembrane region" description="Helical" evidence="6">
    <location>
        <begin position="105"/>
        <end position="123"/>
    </location>
</feature>
<dbReference type="Pfam" id="PF04138">
    <property type="entry name" value="GtrA_DPMS_TM"/>
    <property type="match status" value="1"/>
</dbReference>
<evidence type="ECO:0000256" key="6">
    <source>
        <dbReference type="SAM" id="Phobius"/>
    </source>
</evidence>
<evidence type="ECO:0000256" key="2">
    <source>
        <dbReference type="ARBA" id="ARBA00009399"/>
    </source>
</evidence>
<comment type="subcellular location">
    <subcellularLocation>
        <location evidence="1">Membrane</location>
        <topology evidence="1">Multi-pass membrane protein</topology>
    </subcellularLocation>
</comment>
<keyword evidence="4 6" id="KW-1133">Transmembrane helix</keyword>
<comment type="similarity">
    <text evidence="2">Belongs to the GtrA family.</text>
</comment>
<dbReference type="InterPro" id="IPR051401">
    <property type="entry name" value="GtrA_CellWall_Glycosyl"/>
</dbReference>
<dbReference type="Proteomes" id="UP001597145">
    <property type="component" value="Unassembled WGS sequence"/>
</dbReference>
<accession>A0ABW4FPB1</accession>
<evidence type="ECO:0000256" key="3">
    <source>
        <dbReference type="ARBA" id="ARBA00022692"/>
    </source>
</evidence>
<dbReference type="RefSeq" id="WP_343986502.1">
    <property type="nucleotide sequence ID" value="NZ_BAAAJG010000027.1"/>
</dbReference>